<reference evidence="7 8" key="1">
    <citation type="submission" date="2016-04" db="EMBL/GenBank/DDBJ databases">
        <title>Genome analysis of Thermosulfurimonas dismutans, the first thermophilic sulfur-disproportionating bacterium of the phylum Thermodesulfobacteria.</title>
        <authorList>
            <person name="Mardanov A.V."/>
            <person name="Beletsky A.V."/>
            <person name="Kadnikov V.V."/>
            <person name="Slobodkin A.I."/>
            <person name="Ravin N.V."/>
        </authorList>
    </citation>
    <scope>NUCLEOTIDE SEQUENCE [LARGE SCALE GENOMIC DNA]</scope>
    <source>
        <strain evidence="7 8">S95</strain>
    </source>
</reference>
<dbReference type="Pfam" id="PF13426">
    <property type="entry name" value="PAS_9"/>
    <property type="match status" value="1"/>
</dbReference>
<gene>
    <name evidence="7" type="ORF">TDIS_1502</name>
</gene>
<dbReference type="Pfam" id="PF08448">
    <property type="entry name" value="PAS_4"/>
    <property type="match status" value="1"/>
</dbReference>
<keyword evidence="4" id="KW-0175">Coiled coil</keyword>
<dbReference type="InterPro" id="IPR035965">
    <property type="entry name" value="PAS-like_dom_sf"/>
</dbReference>
<evidence type="ECO:0000256" key="1">
    <source>
        <dbReference type="ARBA" id="ARBA00000085"/>
    </source>
</evidence>
<keyword evidence="8" id="KW-1185">Reference proteome</keyword>
<dbReference type="OrthoDB" id="9815750at2"/>
<dbReference type="Gene3D" id="1.10.287.130">
    <property type="match status" value="1"/>
</dbReference>
<evidence type="ECO:0000256" key="2">
    <source>
        <dbReference type="ARBA" id="ARBA00012438"/>
    </source>
</evidence>
<evidence type="ECO:0000256" key="3">
    <source>
        <dbReference type="ARBA" id="ARBA00022553"/>
    </source>
</evidence>
<dbReference type="InterPro" id="IPR013656">
    <property type="entry name" value="PAS_4"/>
</dbReference>
<dbReference type="Proteomes" id="UP000078390">
    <property type="component" value="Unassembled WGS sequence"/>
</dbReference>
<dbReference type="Gene3D" id="3.30.565.10">
    <property type="entry name" value="Histidine kinase-like ATPase, C-terminal domain"/>
    <property type="match status" value="1"/>
</dbReference>
<keyword evidence="3" id="KW-0597">Phosphoprotein</keyword>
<feature type="coiled-coil region" evidence="4">
    <location>
        <begin position="125"/>
        <end position="152"/>
    </location>
</feature>
<keyword evidence="7" id="KW-0418">Kinase</keyword>
<proteinExistence type="predicted"/>
<dbReference type="RefSeq" id="WP_068670912.1">
    <property type="nucleotide sequence ID" value="NZ_LWLG01000011.1"/>
</dbReference>
<name>A0A179D4A8_9BACT</name>
<dbReference type="PATRIC" id="fig|999894.6.peg.1499"/>
<dbReference type="Pfam" id="PF00512">
    <property type="entry name" value="HisKA"/>
    <property type="match status" value="1"/>
</dbReference>
<dbReference type="STRING" id="999894.TDIS_1502"/>
<sequence length="496" mass="56643">MGVQIKIGNQASVWDFEVEPLLIIDPNFNVLFLNQKAREKYRYTGSLPVRCFQLTHNLDHPCFEEGEKCPLKEVLEKRQGLTCVHKYSRPGEKILYEKILASPVYDLSGKLGGIVEIIVDITPYVEEEIRVREELERREKELESLLEVLEASKVGIFILDSSFKIVWLNQAIEKFFGIKREEVIGKDKKELIQQKIKFIYEKPEEFAEKVLKTYKENTYIENFECHVLPGEGRKERWLEHFSQPIESGLYAGGRVEYYIDVTHRKRLEKEFLQAQRFEPIAQMIAGIAHDFNNLLMTIQGFAELSLIKLDKDHPVSKNMQHIISSCERGAKIIDKLLTFMRKKPIEIKEINLTSLVKGIIPLIKITMGPHIKTRIELPEKPLVIRGNESEIEQVLLNLVMNARDAMPEGGDLWIRLKSDGQYAFIEVEDSGVGIPSDILPKIFEPFFTTKGDLGSGLGLSVVYGVVKSLGGDIEVQSQPGKGTLFRISFPLAAELN</sequence>
<comment type="caution">
    <text evidence="7">The sequence shown here is derived from an EMBL/GenBank/DDBJ whole genome shotgun (WGS) entry which is preliminary data.</text>
</comment>
<dbReference type="InterPro" id="IPR004358">
    <property type="entry name" value="Sig_transdc_His_kin-like_C"/>
</dbReference>
<dbReference type="CDD" id="cd00130">
    <property type="entry name" value="PAS"/>
    <property type="match status" value="2"/>
</dbReference>
<dbReference type="SUPFAM" id="SSF47384">
    <property type="entry name" value="Homodimeric domain of signal transducing histidine kinase"/>
    <property type="match status" value="1"/>
</dbReference>
<dbReference type="InterPro" id="IPR036890">
    <property type="entry name" value="HATPase_C_sf"/>
</dbReference>
<dbReference type="PRINTS" id="PR00344">
    <property type="entry name" value="BCTRLSENSOR"/>
</dbReference>
<dbReference type="SMART" id="SM00091">
    <property type="entry name" value="PAS"/>
    <property type="match status" value="1"/>
</dbReference>
<dbReference type="SMART" id="SM00388">
    <property type="entry name" value="HisKA"/>
    <property type="match status" value="1"/>
</dbReference>
<dbReference type="SUPFAM" id="SSF55874">
    <property type="entry name" value="ATPase domain of HSP90 chaperone/DNA topoisomerase II/histidine kinase"/>
    <property type="match status" value="1"/>
</dbReference>
<protein>
    <recommendedName>
        <fullName evidence="2">histidine kinase</fullName>
        <ecNumber evidence="2">2.7.13.3</ecNumber>
    </recommendedName>
</protein>
<dbReference type="InterPro" id="IPR000014">
    <property type="entry name" value="PAS"/>
</dbReference>
<evidence type="ECO:0000313" key="8">
    <source>
        <dbReference type="Proteomes" id="UP000078390"/>
    </source>
</evidence>
<dbReference type="EC" id="2.7.13.3" evidence="2"/>
<feature type="domain" description="PAS" evidence="6">
    <location>
        <begin position="141"/>
        <end position="218"/>
    </location>
</feature>
<comment type="catalytic activity">
    <reaction evidence="1">
        <text>ATP + protein L-histidine = ADP + protein N-phospho-L-histidine.</text>
        <dbReference type="EC" id="2.7.13.3"/>
    </reaction>
</comment>
<dbReference type="AlphaFoldDB" id="A0A179D4A8"/>
<dbReference type="SUPFAM" id="SSF55785">
    <property type="entry name" value="PYP-like sensor domain (PAS domain)"/>
    <property type="match status" value="2"/>
</dbReference>
<evidence type="ECO:0000313" key="7">
    <source>
        <dbReference type="EMBL" id="OAQ20458.1"/>
    </source>
</evidence>
<evidence type="ECO:0000256" key="4">
    <source>
        <dbReference type="SAM" id="Coils"/>
    </source>
</evidence>
<dbReference type="InterPro" id="IPR036097">
    <property type="entry name" value="HisK_dim/P_sf"/>
</dbReference>
<evidence type="ECO:0000259" key="5">
    <source>
        <dbReference type="PROSITE" id="PS50109"/>
    </source>
</evidence>
<dbReference type="InterPro" id="IPR003661">
    <property type="entry name" value="HisK_dim/P_dom"/>
</dbReference>
<dbReference type="InterPro" id="IPR005467">
    <property type="entry name" value="His_kinase_dom"/>
</dbReference>
<dbReference type="GO" id="GO:0000155">
    <property type="term" value="F:phosphorelay sensor kinase activity"/>
    <property type="evidence" value="ECO:0007669"/>
    <property type="project" value="InterPro"/>
</dbReference>
<keyword evidence="7" id="KW-0808">Transferase</keyword>
<dbReference type="Pfam" id="PF02518">
    <property type="entry name" value="HATPase_c"/>
    <property type="match status" value="1"/>
</dbReference>
<dbReference type="InterPro" id="IPR003594">
    <property type="entry name" value="HATPase_dom"/>
</dbReference>
<dbReference type="CDD" id="cd00082">
    <property type="entry name" value="HisKA"/>
    <property type="match status" value="1"/>
</dbReference>
<evidence type="ECO:0000259" key="6">
    <source>
        <dbReference type="PROSITE" id="PS50112"/>
    </source>
</evidence>
<dbReference type="NCBIfam" id="TIGR00229">
    <property type="entry name" value="sensory_box"/>
    <property type="match status" value="1"/>
</dbReference>
<dbReference type="PANTHER" id="PTHR43065:SF42">
    <property type="entry name" value="TWO-COMPONENT SENSOR PPRA"/>
    <property type="match status" value="1"/>
</dbReference>
<dbReference type="Gene3D" id="3.30.450.20">
    <property type="entry name" value="PAS domain"/>
    <property type="match status" value="2"/>
</dbReference>
<dbReference type="PROSITE" id="PS50112">
    <property type="entry name" value="PAS"/>
    <property type="match status" value="1"/>
</dbReference>
<dbReference type="PANTHER" id="PTHR43065">
    <property type="entry name" value="SENSOR HISTIDINE KINASE"/>
    <property type="match status" value="1"/>
</dbReference>
<dbReference type="EMBL" id="LWLG01000011">
    <property type="protein sequence ID" value="OAQ20458.1"/>
    <property type="molecule type" value="Genomic_DNA"/>
</dbReference>
<accession>A0A179D4A8</accession>
<feature type="domain" description="Histidine kinase" evidence="5">
    <location>
        <begin position="286"/>
        <end position="493"/>
    </location>
</feature>
<dbReference type="SMART" id="SM00387">
    <property type="entry name" value="HATPase_c"/>
    <property type="match status" value="1"/>
</dbReference>
<dbReference type="PROSITE" id="PS50109">
    <property type="entry name" value="HIS_KIN"/>
    <property type="match status" value="1"/>
</dbReference>
<organism evidence="7 8">
    <name type="scientific">Thermosulfurimonas dismutans</name>
    <dbReference type="NCBI Taxonomy" id="999894"/>
    <lineage>
        <taxon>Bacteria</taxon>
        <taxon>Pseudomonadati</taxon>
        <taxon>Thermodesulfobacteriota</taxon>
        <taxon>Thermodesulfobacteria</taxon>
        <taxon>Thermodesulfobacteriales</taxon>
        <taxon>Thermodesulfobacteriaceae</taxon>
        <taxon>Thermosulfurimonas</taxon>
    </lineage>
</organism>